<feature type="non-terminal residue" evidence="2">
    <location>
        <position position="1"/>
    </location>
</feature>
<proteinExistence type="predicted"/>
<dbReference type="Pfam" id="PF04321">
    <property type="entry name" value="RmlD_sub_bind"/>
    <property type="match status" value="1"/>
</dbReference>
<name>A0A382I766_9ZZZZ</name>
<sequence length="212" mass="22874">VTNNTILVTGAKGQLGRTLEHYWGNSGLARNSELVLYDSDRLDLTLAGLVEKELNRIKPRTILNTAAYTSVDHAETDRDAAFAINASAVATLAGWAASNDCFVVHISTDFVFDGSKSVPYLSADHASPLGVYGSSKLAGETALQSQLPDRHAIIRTSWLYSEYGKNFVQTMLRLMKEREELGVVADQIGSPTSTHSLVSLLLPILGQGIKPG</sequence>
<feature type="non-terminal residue" evidence="2">
    <location>
        <position position="212"/>
    </location>
</feature>
<accession>A0A382I766</accession>
<dbReference type="PANTHER" id="PTHR10491:SF4">
    <property type="entry name" value="METHIONINE ADENOSYLTRANSFERASE 2 SUBUNIT BETA"/>
    <property type="match status" value="1"/>
</dbReference>
<reference evidence="2" key="1">
    <citation type="submission" date="2018-05" db="EMBL/GenBank/DDBJ databases">
        <authorList>
            <person name="Lanie J.A."/>
            <person name="Ng W.-L."/>
            <person name="Kazmierczak K.M."/>
            <person name="Andrzejewski T.M."/>
            <person name="Davidsen T.M."/>
            <person name="Wayne K.J."/>
            <person name="Tettelin H."/>
            <person name="Glass J.I."/>
            <person name="Rusch D."/>
            <person name="Podicherti R."/>
            <person name="Tsui H.-C.T."/>
            <person name="Winkler M.E."/>
        </authorList>
    </citation>
    <scope>NUCLEOTIDE SEQUENCE</scope>
</reference>
<dbReference type="Gene3D" id="3.40.50.720">
    <property type="entry name" value="NAD(P)-binding Rossmann-like Domain"/>
    <property type="match status" value="1"/>
</dbReference>
<evidence type="ECO:0000259" key="1">
    <source>
        <dbReference type="Pfam" id="PF04321"/>
    </source>
</evidence>
<gene>
    <name evidence="2" type="ORF">METZ01_LOCUS248026</name>
</gene>
<protein>
    <recommendedName>
        <fullName evidence="1">RmlD-like substrate binding domain-containing protein</fullName>
    </recommendedName>
</protein>
<feature type="domain" description="RmlD-like substrate binding" evidence="1">
    <location>
        <begin position="5"/>
        <end position="207"/>
    </location>
</feature>
<dbReference type="Gene3D" id="3.90.25.10">
    <property type="entry name" value="UDP-galactose 4-epimerase, domain 1"/>
    <property type="match status" value="1"/>
</dbReference>
<dbReference type="InterPro" id="IPR029903">
    <property type="entry name" value="RmlD-like-bd"/>
</dbReference>
<dbReference type="NCBIfam" id="TIGR01214">
    <property type="entry name" value="rmlD"/>
    <property type="match status" value="1"/>
</dbReference>
<dbReference type="AlphaFoldDB" id="A0A382I766"/>
<dbReference type="PANTHER" id="PTHR10491">
    <property type="entry name" value="DTDP-4-DEHYDRORHAMNOSE REDUCTASE"/>
    <property type="match status" value="1"/>
</dbReference>
<dbReference type="InterPro" id="IPR036291">
    <property type="entry name" value="NAD(P)-bd_dom_sf"/>
</dbReference>
<evidence type="ECO:0000313" key="2">
    <source>
        <dbReference type="EMBL" id="SVB95172.1"/>
    </source>
</evidence>
<dbReference type="InterPro" id="IPR005913">
    <property type="entry name" value="dTDP_dehydrorham_reduct"/>
</dbReference>
<dbReference type="CDD" id="cd05254">
    <property type="entry name" value="dTDP_HR_like_SDR_e"/>
    <property type="match status" value="1"/>
</dbReference>
<dbReference type="SUPFAM" id="SSF51735">
    <property type="entry name" value="NAD(P)-binding Rossmann-fold domains"/>
    <property type="match status" value="1"/>
</dbReference>
<organism evidence="2">
    <name type="scientific">marine metagenome</name>
    <dbReference type="NCBI Taxonomy" id="408172"/>
    <lineage>
        <taxon>unclassified sequences</taxon>
        <taxon>metagenomes</taxon>
        <taxon>ecological metagenomes</taxon>
    </lineage>
</organism>
<dbReference type="EMBL" id="UINC01065471">
    <property type="protein sequence ID" value="SVB95172.1"/>
    <property type="molecule type" value="Genomic_DNA"/>
</dbReference>